<name>A0A2Z4LRC0_9FLAO</name>
<dbReference type="Pfam" id="PF01266">
    <property type="entry name" value="DAO"/>
    <property type="match status" value="1"/>
</dbReference>
<dbReference type="PANTHER" id="PTHR13847:SF281">
    <property type="entry name" value="FAD DEPENDENT OXIDOREDUCTASE DOMAIN-CONTAINING PROTEIN"/>
    <property type="match status" value="1"/>
</dbReference>
<evidence type="ECO:0000313" key="3">
    <source>
        <dbReference type="Proteomes" id="UP000248536"/>
    </source>
</evidence>
<dbReference type="InterPro" id="IPR036188">
    <property type="entry name" value="FAD/NAD-bd_sf"/>
</dbReference>
<dbReference type="KEGG" id="spon:HME9304_01452"/>
<protein>
    <recommendedName>
        <fullName evidence="1">FAD dependent oxidoreductase domain-containing protein</fullName>
    </recommendedName>
</protein>
<proteinExistence type="predicted"/>
<dbReference type="SUPFAM" id="SSF51905">
    <property type="entry name" value="FAD/NAD(P)-binding domain"/>
    <property type="match status" value="1"/>
</dbReference>
<accession>A0A2Z4LRC0</accession>
<dbReference type="EMBL" id="CP030104">
    <property type="protein sequence ID" value="AWX44451.1"/>
    <property type="molecule type" value="Genomic_DNA"/>
</dbReference>
<reference evidence="2 3" key="1">
    <citation type="submission" date="2018-06" db="EMBL/GenBank/DDBJ databases">
        <title>Spongiibacterium sp. HME9304 Genome sequencing and assembly.</title>
        <authorList>
            <person name="Kang H."/>
            <person name="Kim H."/>
            <person name="Joh K."/>
        </authorList>
    </citation>
    <scope>NUCLEOTIDE SEQUENCE [LARGE SCALE GENOMIC DNA]</scope>
    <source>
        <strain evidence="2 3">HME9304</strain>
    </source>
</reference>
<keyword evidence="3" id="KW-1185">Reference proteome</keyword>
<dbReference type="Gene3D" id="3.50.50.60">
    <property type="entry name" value="FAD/NAD(P)-binding domain"/>
    <property type="match status" value="1"/>
</dbReference>
<dbReference type="AlphaFoldDB" id="A0A2Z4LRC0"/>
<dbReference type="OrthoDB" id="1491488at2"/>
<dbReference type="GO" id="GO:0005737">
    <property type="term" value="C:cytoplasm"/>
    <property type="evidence" value="ECO:0007669"/>
    <property type="project" value="TreeGrafter"/>
</dbReference>
<gene>
    <name evidence="2" type="ORF">HME9304_01452</name>
</gene>
<dbReference type="Gene3D" id="3.30.9.10">
    <property type="entry name" value="D-Amino Acid Oxidase, subunit A, domain 2"/>
    <property type="match status" value="1"/>
</dbReference>
<dbReference type="RefSeq" id="WP_112377924.1">
    <property type="nucleotide sequence ID" value="NZ_CP030104.1"/>
</dbReference>
<dbReference type="PANTHER" id="PTHR13847">
    <property type="entry name" value="SARCOSINE DEHYDROGENASE-RELATED"/>
    <property type="match status" value="1"/>
</dbReference>
<evidence type="ECO:0000313" key="2">
    <source>
        <dbReference type="EMBL" id="AWX44451.1"/>
    </source>
</evidence>
<sequence>MDFSYWEQKTWFSNVDFTIIGSGIVGLNCALNLRDKYPTSKILVLEKGMLPNGASTKNAGFACFGSISEILSDLKTHTEQEVVGLVQKRWDGILLLRQTLGDKAIGFEKNGGHELFLTMDFERYEECLDKIQELNTLLKPIFGQSPFVKNNNLFQFEKIKEHYITHQFEGQLDTGKMMSALIRKCQEKEITILNGIEIESLEDSENFTTLKTNFFEFKSKKTFVATNGFSSKLLKTKRIKPARAQVLITKPIENLKIKGTFHFDEGYYYFRNIDNRILLGGGRNLDFKTETTASFGETSIVQNKLETFLKEVIIPNQNFEIDQRWSGIMGVGPQKTPIVEQLSNNVYCGIRLGGMGIALGSLVGKELAELVE</sequence>
<dbReference type="Proteomes" id="UP000248536">
    <property type="component" value="Chromosome"/>
</dbReference>
<feature type="domain" description="FAD dependent oxidoreductase" evidence="1">
    <location>
        <begin position="16"/>
        <end position="370"/>
    </location>
</feature>
<organism evidence="2 3">
    <name type="scientific">Flagellimonas maritima</name>
    <dbReference type="NCBI Taxonomy" id="1383885"/>
    <lineage>
        <taxon>Bacteria</taxon>
        <taxon>Pseudomonadati</taxon>
        <taxon>Bacteroidota</taxon>
        <taxon>Flavobacteriia</taxon>
        <taxon>Flavobacteriales</taxon>
        <taxon>Flavobacteriaceae</taxon>
        <taxon>Flagellimonas</taxon>
    </lineage>
</organism>
<evidence type="ECO:0000259" key="1">
    <source>
        <dbReference type="Pfam" id="PF01266"/>
    </source>
</evidence>
<dbReference type="InterPro" id="IPR006076">
    <property type="entry name" value="FAD-dep_OxRdtase"/>
</dbReference>